<comment type="caution">
    <text evidence="3">The sequence shown here is derived from an EMBL/GenBank/DDBJ whole genome shotgun (WGS) entry which is preliminary data.</text>
</comment>
<dbReference type="AlphaFoldDB" id="A0A917DC16"/>
<dbReference type="EMBL" id="BMHO01000001">
    <property type="protein sequence ID" value="GGD24583.1"/>
    <property type="molecule type" value="Genomic_DNA"/>
</dbReference>
<dbReference type="Pfam" id="PF13561">
    <property type="entry name" value="adh_short_C2"/>
    <property type="match status" value="1"/>
</dbReference>
<gene>
    <name evidence="3" type="ORF">GCM10010915_00660</name>
</gene>
<dbReference type="GO" id="GO:0016491">
    <property type="term" value="F:oxidoreductase activity"/>
    <property type="evidence" value="ECO:0007669"/>
    <property type="project" value="UniProtKB-KW"/>
</dbReference>
<keyword evidence="4" id="KW-1185">Reference proteome</keyword>
<evidence type="ECO:0000256" key="2">
    <source>
        <dbReference type="ARBA" id="ARBA00023002"/>
    </source>
</evidence>
<dbReference type="PRINTS" id="PR00081">
    <property type="entry name" value="GDHRDH"/>
</dbReference>
<evidence type="ECO:0000256" key="1">
    <source>
        <dbReference type="ARBA" id="ARBA00006484"/>
    </source>
</evidence>
<dbReference type="CDD" id="cd05233">
    <property type="entry name" value="SDR_c"/>
    <property type="match status" value="1"/>
</dbReference>
<comment type="similarity">
    <text evidence="1">Belongs to the short-chain dehydrogenases/reductases (SDR) family.</text>
</comment>
<dbReference type="PROSITE" id="PS00061">
    <property type="entry name" value="ADH_SHORT"/>
    <property type="match status" value="1"/>
</dbReference>
<dbReference type="SUPFAM" id="SSF51735">
    <property type="entry name" value="NAD(P)-binding Rossmann-fold domains"/>
    <property type="match status" value="1"/>
</dbReference>
<reference evidence="3" key="1">
    <citation type="journal article" date="2014" name="Int. J. Syst. Evol. Microbiol.">
        <title>Complete genome sequence of Corynebacterium casei LMG S-19264T (=DSM 44701T), isolated from a smear-ripened cheese.</title>
        <authorList>
            <consortium name="US DOE Joint Genome Institute (JGI-PGF)"/>
            <person name="Walter F."/>
            <person name="Albersmeier A."/>
            <person name="Kalinowski J."/>
            <person name="Ruckert C."/>
        </authorList>
    </citation>
    <scope>NUCLEOTIDE SEQUENCE</scope>
    <source>
        <strain evidence="3">CGMCC 1.15152</strain>
    </source>
</reference>
<dbReference type="PRINTS" id="PR00080">
    <property type="entry name" value="SDRFAMILY"/>
</dbReference>
<dbReference type="FunFam" id="3.40.50.720:FF:000084">
    <property type="entry name" value="Short-chain dehydrogenase reductase"/>
    <property type="match status" value="1"/>
</dbReference>
<reference evidence="3" key="2">
    <citation type="submission" date="2020-09" db="EMBL/GenBank/DDBJ databases">
        <authorList>
            <person name="Sun Q."/>
            <person name="Zhou Y."/>
        </authorList>
    </citation>
    <scope>NUCLEOTIDE SEQUENCE</scope>
    <source>
        <strain evidence="3">CGMCC 1.15152</strain>
    </source>
</reference>
<dbReference type="InterPro" id="IPR020904">
    <property type="entry name" value="Sc_DH/Rdtase_CS"/>
</dbReference>
<evidence type="ECO:0000313" key="4">
    <source>
        <dbReference type="Proteomes" id="UP000633205"/>
    </source>
</evidence>
<dbReference type="InterPro" id="IPR002347">
    <property type="entry name" value="SDR_fam"/>
</dbReference>
<evidence type="ECO:0000313" key="3">
    <source>
        <dbReference type="EMBL" id="GGD24583.1"/>
    </source>
</evidence>
<organism evidence="3 4">
    <name type="scientific">Microbacterium faecale</name>
    <dbReference type="NCBI Taxonomy" id="1804630"/>
    <lineage>
        <taxon>Bacteria</taxon>
        <taxon>Bacillati</taxon>
        <taxon>Actinomycetota</taxon>
        <taxon>Actinomycetes</taxon>
        <taxon>Micrococcales</taxon>
        <taxon>Microbacteriaceae</taxon>
        <taxon>Microbacterium</taxon>
    </lineage>
</organism>
<name>A0A917DC16_9MICO</name>
<dbReference type="InterPro" id="IPR036291">
    <property type="entry name" value="NAD(P)-bd_dom_sf"/>
</dbReference>
<dbReference type="PANTHER" id="PTHR24321">
    <property type="entry name" value="DEHYDROGENASES, SHORT CHAIN"/>
    <property type="match status" value="1"/>
</dbReference>
<dbReference type="RefSeq" id="WP_188710344.1">
    <property type="nucleotide sequence ID" value="NZ_BMHO01000001.1"/>
</dbReference>
<dbReference type="Proteomes" id="UP000633205">
    <property type="component" value="Unassembled WGS sequence"/>
</dbReference>
<dbReference type="PANTHER" id="PTHR24321:SF8">
    <property type="entry name" value="ESTRADIOL 17-BETA-DEHYDROGENASE 8-RELATED"/>
    <property type="match status" value="1"/>
</dbReference>
<dbReference type="Gene3D" id="3.40.50.720">
    <property type="entry name" value="NAD(P)-binding Rossmann-like Domain"/>
    <property type="match status" value="1"/>
</dbReference>
<accession>A0A917DC16</accession>
<protein>
    <submittedName>
        <fullName evidence="3">Beta-ketoacyl-ACP reductase</fullName>
    </submittedName>
</protein>
<sequence length="281" mass="29202">MTERVALVTGCGKPDGMGQAIVRRLAAQGYRVVASDVAPQGLANDAQRGDAPAAGWSGVDSLVEQVRASGGTADSVLGDISDEADAHRMVAETVERFGRLDVLVNNAAAPQGDDRADIEEVPVSTFDRIVAINLRGTYLMCLAAVPVMRTQRYGRIVNVASMAGVEAMPLATAYSASKAGVLGFTRALAMDVGAWSITANAVCPGLVWTSRGRFGVSTPEEEAAARTRFDAGIVSGRVGVPEDIAAAVAYLAADENGYVTGQEIHVNGGGISVFPRPRPEA</sequence>
<keyword evidence="2" id="KW-0560">Oxidoreductase</keyword>
<proteinExistence type="inferred from homology"/>